<keyword evidence="4" id="KW-0274">FAD</keyword>
<sequence>MHKLKLVLIGNGMAGIRTLEELLKLAPDLYDITVFGAEPHPNYNRIMLSPVLAGEQDFDDIVLNDLDWYRRHGITLHLGNPVVRIDRAARRVIAADGSSAEYDRLLLATGSSPFILPVPGNTLDGVIGYRDIAHTQAMMDAAQTRHHAVVIGGGLLGLEAANGLAQRGMQVTVLHVGKWLLDRQLDATAGALLQQALESRGIRFELQAHTDQLLGDNSGRVRAVRCEDGREVPAELVVMAAGIRPNISLAAEAGLACERGILVDDTLQTFDPRVYAIGECASHRGVAYGLVAPLYEQAKVCANHLAMLGFGRYLGSVTSTKLKVTGIDLFSAGDFMGDSHCEIISLSNPVAGSYRKLVIRNNRLIGACFYGDTSDSAWYVGLVREGYDIRAIRQLLMFGEAFASQTQPDHQHAANDDNATPLSRTAGATR</sequence>
<evidence type="ECO:0000313" key="9">
    <source>
        <dbReference type="Proteomes" id="UP000243451"/>
    </source>
</evidence>
<protein>
    <submittedName>
        <fullName evidence="8">Assimilatory nitrite reductase large subunit</fullName>
    </submittedName>
</protein>
<dbReference type="InterPro" id="IPR036188">
    <property type="entry name" value="FAD/NAD-bd_sf"/>
</dbReference>
<dbReference type="InterPro" id="IPR023753">
    <property type="entry name" value="FAD/NAD-binding_dom"/>
</dbReference>
<keyword evidence="9" id="KW-1185">Reference proteome</keyword>
<comment type="similarity">
    <text evidence="2">Belongs to the FAD-dependent oxidoreductase family.</text>
</comment>
<dbReference type="SUPFAM" id="SSF51905">
    <property type="entry name" value="FAD/NAD(P)-binding domain"/>
    <property type="match status" value="2"/>
</dbReference>
<dbReference type="EMBL" id="PPSK01000008">
    <property type="protein sequence ID" value="POB03439.1"/>
    <property type="molecule type" value="Genomic_DNA"/>
</dbReference>
<proteinExistence type="inferred from homology"/>
<dbReference type="InterPro" id="IPR016156">
    <property type="entry name" value="FAD/NAD-linked_Rdtase_dimer_sf"/>
</dbReference>
<keyword evidence="3" id="KW-0285">Flavoprotein</keyword>
<feature type="region of interest" description="Disordered" evidence="5">
    <location>
        <begin position="407"/>
        <end position="430"/>
    </location>
</feature>
<evidence type="ECO:0000259" key="7">
    <source>
        <dbReference type="Pfam" id="PF18267"/>
    </source>
</evidence>
<gene>
    <name evidence="8" type="ORF">C1949_10205</name>
</gene>
<dbReference type="Gene3D" id="3.30.390.30">
    <property type="match status" value="1"/>
</dbReference>
<evidence type="ECO:0000256" key="4">
    <source>
        <dbReference type="ARBA" id="ARBA00022827"/>
    </source>
</evidence>
<dbReference type="InterPro" id="IPR050260">
    <property type="entry name" value="FAD-bd_OxRdtase"/>
</dbReference>
<dbReference type="InterPro" id="IPR041575">
    <property type="entry name" value="Rubredoxin_C"/>
</dbReference>
<dbReference type="Gene3D" id="3.50.50.60">
    <property type="entry name" value="FAD/NAD(P)-binding domain"/>
    <property type="match status" value="2"/>
</dbReference>
<evidence type="ECO:0000256" key="2">
    <source>
        <dbReference type="ARBA" id="ARBA00006442"/>
    </source>
</evidence>
<feature type="domain" description="FAD/NAD(P)-binding" evidence="6">
    <location>
        <begin position="5"/>
        <end position="287"/>
    </location>
</feature>
<dbReference type="PRINTS" id="PR00411">
    <property type="entry name" value="PNDRDTASEI"/>
</dbReference>
<dbReference type="AlphaFoldDB" id="A0A2P4EV32"/>
<dbReference type="OrthoDB" id="9768666at2"/>
<dbReference type="Pfam" id="PF18267">
    <property type="entry name" value="Rubredoxin_C"/>
    <property type="match status" value="1"/>
</dbReference>
<dbReference type="Pfam" id="PF07992">
    <property type="entry name" value="Pyr_redox_2"/>
    <property type="match status" value="1"/>
</dbReference>
<feature type="compositionally biased region" description="Polar residues" evidence="5">
    <location>
        <begin position="417"/>
        <end position="430"/>
    </location>
</feature>
<comment type="cofactor">
    <cofactor evidence="1">
        <name>FAD</name>
        <dbReference type="ChEBI" id="CHEBI:57692"/>
    </cofactor>
</comment>
<dbReference type="Proteomes" id="UP000243451">
    <property type="component" value="Unassembled WGS sequence"/>
</dbReference>
<dbReference type="GO" id="GO:0016491">
    <property type="term" value="F:oxidoreductase activity"/>
    <property type="evidence" value="ECO:0007669"/>
    <property type="project" value="InterPro"/>
</dbReference>
<feature type="domain" description="NADH-rubredoxin oxidoreductase C-terminal" evidence="7">
    <location>
        <begin position="319"/>
        <end position="385"/>
    </location>
</feature>
<comment type="caution">
    <text evidence="8">The sequence shown here is derived from an EMBL/GenBank/DDBJ whole genome shotgun (WGS) entry which is preliminary data.</text>
</comment>
<accession>A0A2P4EV32</accession>
<reference evidence="8 9" key="1">
    <citation type="submission" date="2018-01" db="EMBL/GenBank/DDBJ databases">
        <title>Draft genome of the type strain Pseudomonas oceani DSM 100277 isolated from the deep water in Okinawa trough, northwestern Pacific Ocean.</title>
        <authorList>
            <person name="Gomila M."/>
            <person name="Mulet M."/>
            <person name="Garcia-Valdes E."/>
            <person name="Lalucat J."/>
        </authorList>
    </citation>
    <scope>NUCLEOTIDE SEQUENCE [LARGE SCALE GENOMIC DNA]</scope>
    <source>
        <strain evidence="8 9">DSM 100277</strain>
    </source>
</reference>
<organism evidence="8 9">
    <name type="scientific">Halopseudomonas oceani</name>
    <dbReference type="NCBI Taxonomy" id="1708783"/>
    <lineage>
        <taxon>Bacteria</taxon>
        <taxon>Pseudomonadati</taxon>
        <taxon>Pseudomonadota</taxon>
        <taxon>Gammaproteobacteria</taxon>
        <taxon>Pseudomonadales</taxon>
        <taxon>Pseudomonadaceae</taxon>
        <taxon>Halopseudomonas</taxon>
    </lineage>
</organism>
<dbReference type="PRINTS" id="PR00368">
    <property type="entry name" value="FADPNR"/>
</dbReference>
<evidence type="ECO:0000259" key="6">
    <source>
        <dbReference type="Pfam" id="PF07992"/>
    </source>
</evidence>
<name>A0A2P4EV32_9GAMM</name>
<evidence type="ECO:0000256" key="1">
    <source>
        <dbReference type="ARBA" id="ARBA00001974"/>
    </source>
</evidence>
<evidence type="ECO:0000256" key="5">
    <source>
        <dbReference type="SAM" id="MobiDB-lite"/>
    </source>
</evidence>
<evidence type="ECO:0000256" key="3">
    <source>
        <dbReference type="ARBA" id="ARBA00022630"/>
    </source>
</evidence>
<evidence type="ECO:0000313" key="8">
    <source>
        <dbReference type="EMBL" id="POB03439.1"/>
    </source>
</evidence>
<dbReference type="PANTHER" id="PTHR43429">
    <property type="entry name" value="PYRIDINE NUCLEOTIDE-DISULFIDE OXIDOREDUCTASE DOMAIN-CONTAINING"/>
    <property type="match status" value="1"/>
</dbReference>
<dbReference type="PANTHER" id="PTHR43429:SF3">
    <property type="entry name" value="NITRITE REDUCTASE [NAD(P)H]"/>
    <property type="match status" value="1"/>
</dbReference>